<dbReference type="KEGG" id="tum:CBW65_06270"/>
<dbReference type="PANTHER" id="PTHR44688">
    <property type="entry name" value="DNA-BINDING TRANSCRIPTIONAL ACTIVATOR DEVR_DOSR"/>
    <property type="match status" value="1"/>
</dbReference>
<dbReference type="PROSITE" id="PS50043">
    <property type="entry name" value="HTH_LUXR_2"/>
    <property type="match status" value="1"/>
</dbReference>
<dbReference type="SMART" id="SM00421">
    <property type="entry name" value="HTH_LUXR"/>
    <property type="match status" value="1"/>
</dbReference>
<keyword evidence="3" id="KW-0804">Transcription</keyword>
<dbReference type="PRINTS" id="PR00038">
    <property type="entry name" value="HTHLUXR"/>
</dbReference>
<dbReference type="CDD" id="cd06170">
    <property type="entry name" value="LuxR_C_like"/>
    <property type="match status" value="1"/>
</dbReference>
<dbReference type="InterPro" id="IPR011990">
    <property type="entry name" value="TPR-like_helical_dom_sf"/>
</dbReference>
<organism evidence="5 6">
    <name type="scientific">Tumebacillus avium</name>
    <dbReference type="NCBI Taxonomy" id="1903704"/>
    <lineage>
        <taxon>Bacteria</taxon>
        <taxon>Bacillati</taxon>
        <taxon>Bacillota</taxon>
        <taxon>Bacilli</taxon>
        <taxon>Bacillales</taxon>
        <taxon>Alicyclobacillaceae</taxon>
        <taxon>Tumebacillus</taxon>
    </lineage>
</organism>
<dbReference type="InterPro" id="IPR016032">
    <property type="entry name" value="Sig_transdc_resp-reg_C-effctor"/>
</dbReference>
<accession>A0A1Y0ILN1</accession>
<dbReference type="Pfam" id="PF00196">
    <property type="entry name" value="GerE"/>
    <property type="match status" value="1"/>
</dbReference>
<evidence type="ECO:0000313" key="5">
    <source>
        <dbReference type="EMBL" id="ARU60736.1"/>
    </source>
</evidence>
<evidence type="ECO:0000256" key="3">
    <source>
        <dbReference type="ARBA" id="ARBA00023163"/>
    </source>
</evidence>
<dbReference type="InterPro" id="IPR000792">
    <property type="entry name" value="Tscrpt_reg_LuxR_C"/>
</dbReference>
<keyword evidence="1" id="KW-0805">Transcription regulation</keyword>
<evidence type="ECO:0000313" key="6">
    <source>
        <dbReference type="Proteomes" id="UP000195437"/>
    </source>
</evidence>
<sequence>MLNSFEPAPNPLLSTKLYIPHQPLYHVTRERLLAKLADALQCKLTVVTAPPGFGKTTLVSDWVRQQDVAAAWVSLDKGENDLLRFWNYVIAALDPLMPGLEKKASGLLQPSMTYAIEGLLVWLVNQLFQLDHDVVLVLDDCHVLQSDEVHRSLSFFLERLPKQAHVCLISRQEPPIPLGALRAKGQLLAVEITDIKFTEDEMKSYWSLQTGAPPSDDDMRLLAERTEGWAAGIQLAVVSQRAGQSAALHHFSGNHRFVVDYLMEEVFLHLPDAVRSFLLRTSILSRMNGELCAAVTLDGDAESLLRQIGQANLFLIPLDGSHYWFRYHHLFADFLSSRLQQEFSKETALLHERASLWYEGQGLIEEAIHHALAAGSYERASGLIQRIVSSLFKRRVLTTLYGWLQQLPEEVAARPEVLLIQAWTELLMGKYDRMPRHLAQLHAAMAALAETGDPLLLRMGEEVQIIENFHALITRNFDLAIELIDRLYARDDIPEQDSLPLLLSLGIELNEGSVPFIRGYYGFDGRIELAWRHHGIYDAFLSKNGLQGFSYSAFQRAAMSELCYERGELEQALQFAEAALLLAKPVKLIGAYVPAVIVTANILRAQGDAAGADGAMQEAFTYLRDNDSLDSHWHGALSAARTRFELAKGNLEPVRRWVVEAEKTLRPDQAYETLTYIRALAATGRSAEALTLAEALLKTARQQSSLMTELEALLCLAALAHRQGNDHDAMLRLHEALTLGEQQGYLRTPAVAAHEEEALFRRYAEVRKKRHMPELQTGVSFNYFNRVLLTAGMQAAPAPDAPPVHTLTARELEVLHLLATGRTNKEIAAALVLTEGTVKLHLNRIYSKLLAKGRVQAIQKAKEQRLLKP</sequence>
<dbReference type="InterPro" id="IPR036388">
    <property type="entry name" value="WH-like_DNA-bd_sf"/>
</dbReference>
<dbReference type="SUPFAM" id="SSF52540">
    <property type="entry name" value="P-loop containing nucleoside triphosphate hydrolases"/>
    <property type="match status" value="1"/>
</dbReference>
<dbReference type="Gene3D" id="1.10.10.10">
    <property type="entry name" value="Winged helix-like DNA-binding domain superfamily/Winged helix DNA-binding domain"/>
    <property type="match status" value="1"/>
</dbReference>
<reference evidence="6" key="1">
    <citation type="submission" date="2017-05" db="EMBL/GenBank/DDBJ databases">
        <authorList>
            <person name="Sung H."/>
        </authorList>
    </citation>
    <scope>NUCLEOTIDE SEQUENCE [LARGE SCALE GENOMIC DNA]</scope>
    <source>
        <strain evidence="6">AR23208</strain>
    </source>
</reference>
<dbReference type="Proteomes" id="UP000195437">
    <property type="component" value="Chromosome"/>
</dbReference>
<dbReference type="SUPFAM" id="SSF48452">
    <property type="entry name" value="TPR-like"/>
    <property type="match status" value="1"/>
</dbReference>
<dbReference type="SUPFAM" id="SSF46894">
    <property type="entry name" value="C-terminal effector domain of the bipartite response regulators"/>
    <property type="match status" value="1"/>
</dbReference>
<evidence type="ECO:0000256" key="1">
    <source>
        <dbReference type="ARBA" id="ARBA00023015"/>
    </source>
</evidence>
<dbReference type="EMBL" id="CP021434">
    <property type="protein sequence ID" value="ARU60736.1"/>
    <property type="molecule type" value="Genomic_DNA"/>
</dbReference>
<dbReference type="PROSITE" id="PS00622">
    <property type="entry name" value="HTH_LUXR_1"/>
    <property type="match status" value="1"/>
</dbReference>
<name>A0A1Y0ILN1_9BACL</name>
<dbReference type="Gene3D" id="3.40.50.300">
    <property type="entry name" value="P-loop containing nucleotide triphosphate hydrolases"/>
    <property type="match status" value="1"/>
</dbReference>
<dbReference type="Pfam" id="PF25873">
    <property type="entry name" value="WHD_MalT"/>
    <property type="match status" value="1"/>
</dbReference>
<keyword evidence="2" id="KW-0238">DNA-binding</keyword>
<protein>
    <recommendedName>
        <fullName evidence="4">HTH luxR-type domain-containing protein</fullName>
    </recommendedName>
</protein>
<gene>
    <name evidence="5" type="ORF">CBW65_06270</name>
</gene>
<dbReference type="Pfam" id="PF17874">
    <property type="entry name" value="TPR_MalT"/>
    <property type="match status" value="1"/>
</dbReference>
<dbReference type="OrthoDB" id="1137593at2"/>
<proteinExistence type="predicted"/>
<evidence type="ECO:0000259" key="4">
    <source>
        <dbReference type="PROSITE" id="PS50043"/>
    </source>
</evidence>
<dbReference type="InterPro" id="IPR059106">
    <property type="entry name" value="WHD_MalT"/>
</dbReference>
<evidence type="ECO:0000256" key="2">
    <source>
        <dbReference type="ARBA" id="ARBA00023125"/>
    </source>
</evidence>
<feature type="domain" description="HTH luxR-type" evidence="4">
    <location>
        <begin position="800"/>
        <end position="865"/>
    </location>
</feature>
<dbReference type="Gene3D" id="1.25.40.10">
    <property type="entry name" value="Tetratricopeptide repeat domain"/>
    <property type="match status" value="1"/>
</dbReference>
<dbReference type="GO" id="GO:0003677">
    <property type="term" value="F:DNA binding"/>
    <property type="evidence" value="ECO:0007669"/>
    <property type="project" value="UniProtKB-KW"/>
</dbReference>
<dbReference type="PANTHER" id="PTHR44688:SF16">
    <property type="entry name" value="DNA-BINDING TRANSCRIPTIONAL ACTIVATOR DEVR_DOSR"/>
    <property type="match status" value="1"/>
</dbReference>
<dbReference type="GO" id="GO:0006355">
    <property type="term" value="P:regulation of DNA-templated transcription"/>
    <property type="evidence" value="ECO:0007669"/>
    <property type="project" value="InterPro"/>
</dbReference>
<dbReference type="RefSeq" id="WP_087456127.1">
    <property type="nucleotide sequence ID" value="NZ_CP021434.1"/>
</dbReference>
<dbReference type="InterPro" id="IPR041617">
    <property type="entry name" value="TPR_MalT"/>
</dbReference>
<dbReference type="AlphaFoldDB" id="A0A1Y0ILN1"/>
<keyword evidence="6" id="KW-1185">Reference proteome</keyword>
<dbReference type="InterPro" id="IPR027417">
    <property type="entry name" value="P-loop_NTPase"/>
</dbReference>